<keyword evidence="1" id="KW-0413">Isomerase</keyword>
<name>A0A2W2B611_9HYPH</name>
<evidence type="ECO:0000256" key="1">
    <source>
        <dbReference type="PIRNR" id="PIRNR006386"/>
    </source>
</evidence>
<dbReference type="PIRSF" id="PIRSF006386">
    <property type="entry name" value="HCCAis_GSTk"/>
    <property type="match status" value="1"/>
</dbReference>
<comment type="caution">
    <text evidence="4">The sequence shown here is derived from an EMBL/GenBank/DDBJ whole genome shotgun (WGS) entry which is preliminary data.</text>
</comment>
<evidence type="ECO:0000259" key="3">
    <source>
        <dbReference type="Pfam" id="PF01323"/>
    </source>
</evidence>
<comment type="similarity">
    <text evidence="1">Belongs to the GST superfamily. NadH family.</text>
</comment>
<dbReference type="PANTHER" id="PTHR42943">
    <property type="entry name" value="GLUTATHIONE S-TRANSFERASE KAPPA"/>
    <property type="match status" value="1"/>
</dbReference>
<comment type="catalytic activity">
    <reaction evidence="1">
        <text>2-hydroxychromene-2-carboxylate = (3E)-4-(2-hydroxyphenyl)-2-oxobut-3-enoate</text>
        <dbReference type="Rhea" id="RHEA:27401"/>
        <dbReference type="ChEBI" id="CHEBI:59350"/>
        <dbReference type="ChEBI" id="CHEBI:59353"/>
        <dbReference type="EC" id="5.99.1.4"/>
    </reaction>
</comment>
<dbReference type="GO" id="GO:1901170">
    <property type="term" value="P:naphthalene catabolic process"/>
    <property type="evidence" value="ECO:0007669"/>
    <property type="project" value="InterPro"/>
</dbReference>
<dbReference type="PANTHER" id="PTHR42943:SF2">
    <property type="entry name" value="GLUTATHIONE S-TRANSFERASE KAPPA 1"/>
    <property type="match status" value="1"/>
</dbReference>
<dbReference type="GO" id="GO:0004602">
    <property type="term" value="F:glutathione peroxidase activity"/>
    <property type="evidence" value="ECO:0007669"/>
    <property type="project" value="TreeGrafter"/>
</dbReference>
<dbReference type="InterPro" id="IPR051924">
    <property type="entry name" value="GST_Kappa/NadH"/>
</dbReference>
<dbReference type="EC" id="5.99.1.4" evidence="1"/>
<evidence type="ECO:0000256" key="2">
    <source>
        <dbReference type="PIRSR" id="PIRSR006386-1"/>
    </source>
</evidence>
<dbReference type="InterPro" id="IPR044087">
    <property type="entry name" value="NahD-like"/>
</dbReference>
<proteinExistence type="inferred from homology"/>
<dbReference type="GO" id="GO:0004364">
    <property type="term" value="F:glutathione transferase activity"/>
    <property type="evidence" value="ECO:0007669"/>
    <property type="project" value="TreeGrafter"/>
</dbReference>
<protein>
    <recommendedName>
        <fullName evidence="1">2-hydroxychromene-2-carboxylate isomerase</fullName>
        <ecNumber evidence="1">5.99.1.4</ecNumber>
    </recommendedName>
</protein>
<dbReference type="InterPro" id="IPR036249">
    <property type="entry name" value="Thioredoxin-like_sf"/>
</dbReference>
<accession>A0A2W2B611</accession>
<dbReference type="CDD" id="cd03022">
    <property type="entry name" value="DsbA_HCCA_Iso"/>
    <property type="match status" value="1"/>
</dbReference>
<dbReference type="InterPro" id="IPR001853">
    <property type="entry name" value="DSBA-like_thioredoxin_dom"/>
</dbReference>
<feature type="domain" description="DSBA-like thioredoxin" evidence="3">
    <location>
        <begin position="4"/>
        <end position="192"/>
    </location>
</feature>
<dbReference type="Gene3D" id="3.40.30.10">
    <property type="entry name" value="Glutaredoxin"/>
    <property type="match status" value="1"/>
</dbReference>
<dbReference type="GO" id="GO:0006749">
    <property type="term" value="P:glutathione metabolic process"/>
    <property type="evidence" value="ECO:0007669"/>
    <property type="project" value="TreeGrafter"/>
</dbReference>
<dbReference type="AlphaFoldDB" id="A0A2W2B611"/>
<dbReference type="GO" id="GO:0018845">
    <property type="term" value="F:2-hydroxychromene-2-carboxylate isomerase activity"/>
    <property type="evidence" value="ECO:0007669"/>
    <property type="project" value="UniProtKB-UniRule"/>
</dbReference>
<sequence length="201" mass="22648">MTELTLWFDVHSPWVYLASFRVGDLARKHGLALHWRPLHLPRLLDEIGGVKPLEATPARVAWFRQDILDHAELQGVPLRYHPHYPLRNSRALRACILAEEQGKAENFVRLVLKGYWADEADITDLDQLARWGAQAGLDGQAVKAAAVSEVYKQRLDDNTAEAIARGVFGVPTLDTGTRLYFGNDRLDLLDIHISRGKIPLV</sequence>
<evidence type="ECO:0000313" key="4">
    <source>
        <dbReference type="EMBL" id="PZF75558.1"/>
    </source>
</evidence>
<keyword evidence="5" id="KW-1185">Reference proteome</keyword>
<dbReference type="EMBL" id="QKVK01000009">
    <property type="protein sequence ID" value="PZF75558.1"/>
    <property type="molecule type" value="Genomic_DNA"/>
</dbReference>
<dbReference type="Pfam" id="PF01323">
    <property type="entry name" value="DSBA"/>
    <property type="match status" value="1"/>
</dbReference>
<dbReference type="InterPro" id="IPR014440">
    <property type="entry name" value="HCCAis_GSTk"/>
</dbReference>
<feature type="active site" description="Nucleophile" evidence="2">
    <location>
        <position position="12"/>
    </location>
</feature>
<evidence type="ECO:0000313" key="5">
    <source>
        <dbReference type="Proteomes" id="UP000248795"/>
    </source>
</evidence>
<dbReference type="Proteomes" id="UP000248795">
    <property type="component" value="Unassembled WGS sequence"/>
</dbReference>
<reference evidence="5" key="1">
    <citation type="submission" date="2018-06" db="EMBL/GenBank/DDBJ databases">
        <title>Aestuariibacter litoralis strain KCTC 52945T.</title>
        <authorList>
            <person name="Li X."/>
            <person name="Salam N."/>
            <person name="Li J.-L."/>
            <person name="Chen Y.-M."/>
            <person name="Yang Z.-W."/>
            <person name="Zhang L.-Y."/>
            <person name="Han M.-X."/>
            <person name="Xiao M."/>
            <person name="Li W.-J."/>
        </authorList>
    </citation>
    <scope>NUCLEOTIDE SEQUENCE [LARGE SCALE GENOMIC DNA]</scope>
    <source>
        <strain evidence="5">KCTC 52945</strain>
    </source>
</reference>
<gene>
    <name evidence="4" type="ORF">DK847_17075</name>
</gene>
<organism evidence="4 5">
    <name type="scientific">Aestuariivirga litoralis</name>
    <dbReference type="NCBI Taxonomy" id="2650924"/>
    <lineage>
        <taxon>Bacteria</taxon>
        <taxon>Pseudomonadati</taxon>
        <taxon>Pseudomonadota</taxon>
        <taxon>Alphaproteobacteria</taxon>
        <taxon>Hyphomicrobiales</taxon>
        <taxon>Aestuariivirgaceae</taxon>
        <taxon>Aestuariivirga</taxon>
    </lineage>
</organism>
<dbReference type="RefSeq" id="WP_111199752.1">
    <property type="nucleotide sequence ID" value="NZ_QKVK01000009.1"/>
</dbReference>
<dbReference type="SUPFAM" id="SSF52833">
    <property type="entry name" value="Thioredoxin-like"/>
    <property type="match status" value="1"/>
</dbReference>